<keyword evidence="6" id="KW-0560">Oxidoreductase</keyword>
<name>T0YSB7_9ZZZZ</name>
<dbReference type="GO" id="GO:0051537">
    <property type="term" value="F:2 iron, 2 sulfur cluster binding"/>
    <property type="evidence" value="ECO:0007669"/>
    <property type="project" value="UniProtKB-KW"/>
</dbReference>
<protein>
    <submittedName>
        <fullName evidence="6">[2Fe-2S]-binding domain protein</fullName>
        <ecNumber evidence="6">1.-.-.-</ecNumber>
    </submittedName>
</protein>
<dbReference type="InterPro" id="IPR036884">
    <property type="entry name" value="2Fe-2S-bd_dom_sf"/>
</dbReference>
<evidence type="ECO:0000256" key="3">
    <source>
        <dbReference type="ARBA" id="ARBA00023004"/>
    </source>
</evidence>
<sequence>MARVRAAFVAEEALQCGYCTPGFVVALSGLLDERGRRASREEMLEALGGNLCRCTGYAAIVRA</sequence>
<keyword evidence="3" id="KW-0408">Iron</keyword>
<feature type="domain" description="[2Fe-2S]-binding" evidence="5">
    <location>
        <begin position="3"/>
        <end position="63"/>
    </location>
</feature>
<dbReference type="PANTHER" id="PTHR44379:SF8">
    <property type="entry name" value="XANTHINE DEHYDROGENASE IRON-SULFUR-BINDING SUBUNIT XDHC-RELATED"/>
    <property type="match status" value="1"/>
</dbReference>
<proteinExistence type="predicted"/>
<dbReference type="AlphaFoldDB" id="T0YSB7"/>
<dbReference type="InterPro" id="IPR051452">
    <property type="entry name" value="Diverse_Oxidoreductases"/>
</dbReference>
<dbReference type="GO" id="GO:0016491">
    <property type="term" value="F:oxidoreductase activity"/>
    <property type="evidence" value="ECO:0007669"/>
    <property type="project" value="UniProtKB-KW"/>
</dbReference>
<dbReference type="InterPro" id="IPR002888">
    <property type="entry name" value="2Fe-2S-bd"/>
</dbReference>
<keyword evidence="4" id="KW-0411">Iron-sulfur</keyword>
<dbReference type="GO" id="GO:0046872">
    <property type="term" value="F:metal ion binding"/>
    <property type="evidence" value="ECO:0007669"/>
    <property type="project" value="UniProtKB-KW"/>
</dbReference>
<keyword evidence="2" id="KW-0479">Metal-binding</keyword>
<accession>T0YSB7</accession>
<evidence type="ECO:0000256" key="4">
    <source>
        <dbReference type="ARBA" id="ARBA00023014"/>
    </source>
</evidence>
<evidence type="ECO:0000259" key="5">
    <source>
        <dbReference type="Pfam" id="PF01799"/>
    </source>
</evidence>
<dbReference type="Gene3D" id="1.10.150.120">
    <property type="entry name" value="[2Fe-2S]-binding domain"/>
    <property type="match status" value="1"/>
</dbReference>
<reference evidence="6" key="2">
    <citation type="journal article" date="2014" name="ISME J.">
        <title>Microbial stratification in low pH oxic and suboxic macroscopic growths along an acid mine drainage.</title>
        <authorList>
            <person name="Mendez-Garcia C."/>
            <person name="Mesa V."/>
            <person name="Sprenger R.R."/>
            <person name="Richter M."/>
            <person name="Diez M.S."/>
            <person name="Solano J."/>
            <person name="Bargiela R."/>
            <person name="Golyshina O.V."/>
            <person name="Manteca A."/>
            <person name="Ramos J.L."/>
            <person name="Gallego J.R."/>
            <person name="Llorente I."/>
            <person name="Martins Dos Santos V.A."/>
            <person name="Jensen O.N."/>
            <person name="Pelaez A.I."/>
            <person name="Sanchez J."/>
            <person name="Ferrer M."/>
        </authorList>
    </citation>
    <scope>NUCLEOTIDE SEQUENCE</scope>
</reference>
<dbReference type="SUPFAM" id="SSF47741">
    <property type="entry name" value="CO dehydrogenase ISP C-domain like"/>
    <property type="match status" value="1"/>
</dbReference>
<evidence type="ECO:0000313" key="6">
    <source>
        <dbReference type="EMBL" id="EQD34722.1"/>
    </source>
</evidence>
<evidence type="ECO:0000256" key="1">
    <source>
        <dbReference type="ARBA" id="ARBA00022714"/>
    </source>
</evidence>
<dbReference type="EC" id="1.-.-.-" evidence="6"/>
<reference evidence="6" key="1">
    <citation type="submission" date="2013-08" db="EMBL/GenBank/DDBJ databases">
        <authorList>
            <person name="Mendez C."/>
            <person name="Richter M."/>
            <person name="Ferrer M."/>
            <person name="Sanchez J."/>
        </authorList>
    </citation>
    <scope>NUCLEOTIDE SEQUENCE</scope>
</reference>
<keyword evidence="1" id="KW-0001">2Fe-2S</keyword>
<feature type="non-terminal residue" evidence="6">
    <location>
        <position position="63"/>
    </location>
</feature>
<organism evidence="6">
    <name type="scientific">mine drainage metagenome</name>
    <dbReference type="NCBI Taxonomy" id="410659"/>
    <lineage>
        <taxon>unclassified sequences</taxon>
        <taxon>metagenomes</taxon>
        <taxon>ecological metagenomes</taxon>
    </lineage>
</organism>
<comment type="caution">
    <text evidence="6">The sequence shown here is derived from an EMBL/GenBank/DDBJ whole genome shotgun (WGS) entry which is preliminary data.</text>
</comment>
<dbReference type="EMBL" id="AUZY01011406">
    <property type="protein sequence ID" value="EQD34722.1"/>
    <property type="molecule type" value="Genomic_DNA"/>
</dbReference>
<evidence type="ECO:0000256" key="2">
    <source>
        <dbReference type="ARBA" id="ARBA00022723"/>
    </source>
</evidence>
<gene>
    <name evidence="6" type="ORF">B1B_17084</name>
</gene>
<dbReference type="PANTHER" id="PTHR44379">
    <property type="entry name" value="OXIDOREDUCTASE WITH IRON-SULFUR SUBUNIT"/>
    <property type="match status" value="1"/>
</dbReference>
<dbReference type="Pfam" id="PF01799">
    <property type="entry name" value="Fer2_2"/>
    <property type="match status" value="1"/>
</dbReference>